<dbReference type="PANTHER" id="PTHR43826:SF8">
    <property type="entry name" value="MAJOR FACILITATOR SUPERFAMILY (MFS) PROFILE DOMAIN-CONTAINING PROTEIN"/>
    <property type="match status" value="1"/>
</dbReference>
<dbReference type="GO" id="GO:0035435">
    <property type="term" value="P:phosphate ion transmembrane transport"/>
    <property type="evidence" value="ECO:0007669"/>
    <property type="project" value="TreeGrafter"/>
</dbReference>
<dbReference type="InterPro" id="IPR036259">
    <property type="entry name" value="MFS_trans_sf"/>
</dbReference>
<evidence type="ECO:0000256" key="6">
    <source>
        <dbReference type="SAM" id="Phobius"/>
    </source>
</evidence>
<dbReference type="GO" id="GO:0012505">
    <property type="term" value="C:endomembrane system"/>
    <property type="evidence" value="ECO:0007669"/>
    <property type="project" value="UniProtKB-SubCell"/>
</dbReference>
<evidence type="ECO:0000256" key="4">
    <source>
        <dbReference type="ARBA" id="ARBA00023136"/>
    </source>
</evidence>
<dbReference type="EMBL" id="MCFL01000137">
    <property type="protein sequence ID" value="ORZ29663.1"/>
    <property type="molecule type" value="Genomic_DNA"/>
</dbReference>
<feature type="compositionally biased region" description="Basic and acidic residues" evidence="5">
    <location>
        <begin position="467"/>
        <end position="478"/>
    </location>
</feature>
<dbReference type="PANTHER" id="PTHR43826">
    <property type="entry name" value="GLUCOSE-6-PHOSPHATE EXCHANGER SLC37A4"/>
    <property type="match status" value="1"/>
</dbReference>
<feature type="region of interest" description="Disordered" evidence="5">
    <location>
        <begin position="1"/>
        <end position="36"/>
    </location>
</feature>
<reference evidence="8 9" key="1">
    <citation type="submission" date="2016-07" db="EMBL/GenBank/DDBJ databases">
        <title>Pervasive Adenine N6-methylation of Active Genes in Fungi.</title>
        <authorList>
            <consortium name="DOE Joint Genome Institute"/>
            <person name="Mondo S.J."/>
            <person name="Dannebaum R.O."/>
            <person name="Kuo R.C."/>
            <person name="Labutti K."/>
            <person name="Haridas S."/>
            <person name="Kuo A."/>
            <person name="Salamov A."/>
            <person name="Ahrendt S.R."/>
            <person name="Lipzen A."/>
            <person name="Sullivan W."/>
            <person name="Andreopoulos W.B."/>
            <person name="Clum A."/>
            <person name="Lindquist E."/>
            <person name="Daum C."/>
            <person name="Ramamoorthy G.K."/>
            <person name="Gryganskyi A."/>
            <person name="Culley D."/>
            <person name="Magnuson J.K."/>
            <person name="James T.Y."/>
            <person name="O'Malley M.A."/>
            <person name="Stajich J.E."/>
            <person name="Spatafora J.W."/>
            <person name="Visel A."/>
            <person name="Grigoriev I.V."/>
        </authorList>
    </citation>
    <scope>NUCLEOTIDE SEQUENCE [LARGE SCALE GENOMIC DNA]</scope>
    <source>
        <strain evidence="8 9">PL171</strain>
    </source>
</reference>
<dbReference type="OrthoDB" id="2985014at2759"/>
<dbReference type="STRING" id="765915.A0A1Y2H7J6"/>
<feature type="region of interest" description="Disordered" evidence="5">
    <location>
        <begin position="467"/>
        <end position="486"/>
    </location>
</feature>
<comment type="caution">
    <text evidence="8">The sequence shown here is derived from an EMBL/GenBank/DDBJ whole genome shotgun (WGS) entry which is preliminary data.</text>
</comment>
<feature type="transmembrane region" description="Helical" evidence="6">
    <location>
        <begin position="488"/>
        <end position="507"/>
    </location>
</feature>
<feature type="transmembrane region" description="Helical" evidence="6">
    <location>
        <begin position="528"/>
        <end position="550"/>
    </location>
</feature>
<feature type="transmembrane region" description="Helical" evidence="6">
    <location>
        <begin position="290"/>
        <end position="310"/>
    </location>
</feature>
<comment type="subcellular location">
    <subcellularLocation>
        <location evidence="1">Endomembrane system</location>
        <topology evidence="1">Multi-pass membrane protein</topology>
    </subcellularLocation>
</comment>
<evidence type="ECO:0000256" key="3">
    <source>
        <dbReference type="ARBA" id="ARBA00022989"/>
    </source>
</evidence>
<feature type="compositionally biased region" description="Polar residues" evidence="5">
    <location>
        <begin position="24"/>
        <end position="34"/>
    </location>
</feature>
<dbReference type="Gene3D" id="1.20.1250.20">
    <property type="entry name" value="MFS general substrate transporter like domains"/>
    <property type="match status" value="2"/>
</dbReference>
<evidence type="ECO:0000313" key="8">
    <source>
        <dbReference type="EMBL" id="ORZ29663.1"/>
    </source>
</evidence>
<dbReference type="InterPro" id="IPR012337">
    <property type="entry name" value="RNaseH-like_sf"/>
</dbReference>
<evidence type="ECO:0000313" key="9">
    <source>
        <dbReference type="Proteomes" id="UP000193411"/>
    </source>
</evidence>
<feature type="domain" description="Major facilitator superfamily (MFS) profile" evidence="7">
    <location>
        <begin position="129"/>
        <end position="585"/>
    </location>
</feature>
<feature type="compositionally biased region" description="Pro residues" evidence="5">
    <location>
        <begin position="1"/>
        <end position="10"/>
    </location>
</feature>
<dbReference type="InterPro" id="IPR011701">
    <property type="entry name" value="MFS"/>
</dbReference>
<evidence type="ECO:0000256" key="2">
    <source>
        <dbReference type="ARBA" id="ARBA00022692"/>
    </source>
</evidence>
<evidence type="ECO:0000256" key="1">
    <source>
        <dbReference type="ARBA" id="ARBA00004127"/>
    </source>
</evidence>
<feature type="transmembrane region" description="Helical" evidence="6">
    <location>
        <begin position="441"/>
        <end position="461"/>
    </location>
</feature>
<keyword evidence="4 6" id="KW-0472">Membrane</keyword>
<dbReference type="SUPFAM" id="SSF103473">
    <property type="entry name" value="MFS general substrate transporter"/>
    <property type="match status" value="1"/>
</dbReference>
<dbReference type="PROSITE" id="PS50850">
    <property type="entry name" value="MFS"/>
    <property type="match status" value="1"/>
</dbReference>
<name>A0A1Y2H7J6_9FUNG</name>
<feature type="transmembrane region" description="Helical" evidence="6">
    <location>
        <begin position="409"/>
        <end position="429"/>
    </location>
</feature>
<evidence type="ECO:0000256" key="5">
    <source>
        <dbReference type="SAM" id="MobiDB-lite"/>
    </source>
</evidence>
<dbReference type="AlphaFoldDB" id="A0A1Y2H7J6"/>
<keyword evidence="3 6" id="KW-1133">Transmembrane helix</keyword>
<feature type="transmembrane region" description="Helical" evidence="6">
    <location>
        <begin position="130"/>
        <end position="149"/>
    </location>
</feature>
<keyword evidence="2 6" id="KW-0812">Transmembrane</keyword>
<dbReference type="Gene3D" id="3.30.420.10">
    <property type="entry name" value="Ribonuclease H-like superfamily/Ribonuclease H"/>
    <property type="match status" value="1"/>
</dbReference>
<dbReference type="InterPro" id="IPR036397">
    <property type="entry name" value="RNaseH_sf"/>
</dbReference>
<gene>
    <name evidence="8" type="ORF">BCR44DRAFT_1518250</name>
</gene>
<keyword evidence="9" id="KW-1185">Reference proteome</keyword>
<evidence type="ECO:0000259" key="7">
    <source>
        <dbReference type="PROSITE" id="PS50850"/>
    </source>
</evidence>
<dbReference type="Pfam" id="PF07690">
    <property type="entry name" value="MFS_1"/>
    <property type="match status" value="1"/>
</dbReference>
<dbReference type="GO" id="GO:0061513">
    <property type="term" value="F:glucose 6-phosphate:phosphate antiporter activity"/>
    <property type="evidence" value="ECO:0007669"/>
    <property type="project" value="TreeGrafter"/>
</dbReference>
<dbReference type="InterPro" id="IPR051337">
    <property type="entry name" value="OPA_Antiporter"/>
</dbReference>
<sequence length="1179" mass="128394">MESHPSPFPGSRPQSPNIPRRRSPSQSREWSSQEHLVAAQNAACPARIALPPLSLATNTNANGSGPPGARLSPYSPVSPYHDASPVDIYNDSTDFADPGDAPPVLDLFARSHIVAAAPPIMQSLLRWHRITITLLIMVYTGFYFCRTNLSVALPTLLHATHLSKKNFGNVISSGYAFYAMGKIANGILIDRVGGRSILLLCLMGSILCTVAFGSVSDEHASIELFAFIWSLNRIFQSGGWPALTTLVRNWFPPMQHGKIMGVASLSYSLGDAIIRLFLGKLVSYGFTWQGIFFTSAVAGTLLMLPSFTYLHSAPTDLGLPSMTKPDPPSIPLQSPTSPMTQRRKSFRGAAAASTPPRTCFGRRTILANPKYVILLLQSPLYTWIREIFNSWAVVYLHESYSLAEGTASILTLVFPLLAALSSVGGGFLIDHIQRVRRGRVYTSLVLATALTMAVLAVVAAGHDHRTNQVQEGHPDHGHAKPGTGAPPASAASVALVVMLMGLAALFSTAPASWAEGIFPLELATGENAGIVVASVHAAGYIGAILAGKFAGAVVEANGWGRLFAMMSGAATVNAALAGVYWWVDWEGVKDQDREYAGRAKVEPVLGSKGKGYKRVAGGEAEVGSEVDADEQVMVASSPVYGAGSSSSGSGSGGQGGAVRKTYLAVLNKLFDIIRAIVVDDDYDTTAWEVTMSDAEDAIKYKGEYMAGVIQLIHALHWTDNEDEFQARLLDLFYHLDDEAVFDTPAKTDAAEQFWMYFINEWTRGYPVAFDDPTEPAGRGVRKSRSRWYRWRVFDLPNGVVRTNNSVEAKHKVFKSMFRIAVAQTVLTTIQHCQTWVQRNGTLENGIRHRPAVGAKYKDEAERWANNTQLYQLDPCIEGGTYIITFTGPIPGKLFGGYSFGAPPYTSLEYNAVQSNTVTIPQSSLYFPSCDCCFCTRNGWCLHILVASIRIGIRIHQSPANGDTPGSGPPRKASSSAPSNRSLAYNLRGNAVVERGHRAVVASLRRHSAETGRPWTELLGRVLLADRATPRSSTGRSPFYLMHGRECVLPMDCPEARLYREEFVKMPEDLSAREGELLQSAGELEEAKARVERTREAGRDRHNAELKEVGYQVGDVVLIARSDLKGRHDAKMELTWIGPFEVVEAGSTWVNVEATLGSDTQPPPGRFSVHRVKMVARYGD</sequence>
<proteinExistence type="predicted"/>
<dbReference type="GO" id="GO:0003676">
    <property type="term" value="F:nucleic acid binding"/>
    <property type="evidence" value="ECO:0007669"/>
    <property type="project" value="InterPro"/>
</dbReference>
<dbReference type="GO" id="GO:0016020">
    <property type="term" value="C:membrane"/>
    <property type="evidence" value="ECO:0007669"/>
    <property type="project" value="UniProtKB-ARBA"/>
</dbReference>
<dbReference type="SUPFAM" id="SSF53098">
    <property type="entry name" value="Ribonuclease H-like"/>
    <property type="match status" value="1"/>
</dbReference>
<feature type="region of interest" description="Disordered" evidence="5">
    <location>
        <begin position="957"/>
        <end position="980"/>
    </location>
</feature>
<dbReference type="InterPro" id="IPR020846">
    <property type="entry name" value="MFS_dom"/>
</dbReference>
<feature type="transmembrane region" description="Helical" evidence="6">
    <location>
        <begin position="259"/>
        <end position="278"/>
    </location>
</feature>
<feature type="transmembrane region" description="Helical" evidence="6">
    <location>
        <begin position="196"/>
        <end position="215"/>
    </location>
</feature>
<accession>A0A1Y2H7J6</accession>
<protein>
    <submittedName>
        <fullName evidence="8">Major facilitator superfamily domain-containing protein</fullName>
    </submittedName>
</protein>
<feature type="transmembrane region" description="Helical" evidence="6">
    <location>
        <begin position="169"/>
        <end position="189"/>
    </location>
</feature>
<organism evidence="8 9">
    <name type="scientific">Catenaria anguillulae PL171</name>
    <dbReference type="NCBI Taxonomy" id="765915"/>
    <lineage>
        <taxon>Eukaryota</taxon>
        <taxon>Fungi</taxon>
        <taxon>Fungi incertae sedis</taxon>
        <taxon>Blastocladiomycota</taxon>
        <taxon>Blastocladiomycetes</taxon>
        <taxon>Blastocladiales</taxon>
        <taxon>Catenariaceae</taxon>
        <taxon>Catenaria</taxon>
    </lineage>
</organism>
<dbReference type="Proteomes" id="UP000193411">
    <property type="component" value="Unassembled WGS sequence"/>
</dbReference>